<gene>
    <name evidence="5" type="ORF">LTRI10_LOCUS33249</name>
</gene>
<dbReference type="EMBL" id="OZ034819">
    <property type="protein sequence ID" value="CAL1392618.1"/>
    <property type="molecule type" value="Genomic_DNA"/>
</dbReference>
<reference evidence="5 6" key="1">
    <citation type="submission" date="2024-04" db="EMBL/GenBank/DDBJ databases">
        <authorList>
            <person name="Fracassetti M."/>
        </authorList>
    </citation>
    <scope>NUCLEOTIDE SEQUENCE [LARGE SCALE GENOMIC DNA]</scope>
</reference>
<feature type="domain" description="Gnk2-homologous" evidence="4">
    <location>
        <begin position="30"/>
        <end position="141"/>
    </location>
</feature>
<accession>A0AAV2F491</accession>
<evidence type="ECO:0000256" key="2">
    <source>
        <dbReference type="ARBA" id="ARBA00022737"/>
    </source>
</evidence>
<dbReference type="Pfam" id="PF01657">
    <property type="entry name" value="Stress-antifung"/>
    <property type="match status" value="1"/>
</dbReference>
<dbReference type="AlphaFoldDB" id="A0AAV2F491"/>
<keyword evidence="1 3" id="KW-0732">Signal</keyword>
<evidence type="ECO:0000313" key="6">
    <source>
        <dbReference type="Proteomes" id="UP001497516"/>
    </source>
</evidence>
<evidence type="ECO:0000313" key="5">
    <source>
        <dbReference type="EMBL" id="CAL1392618.1"/>
    </source>
</evidence>
<evidence type="ECO:0000256" key="1">
    <source>
        <dbReference type="ARBA" id="ARBA00022729"/>
    </source>
</evidence>
<name>A0AAV2F491_9ROSI</name>
<feature type="chain" id="PRO_5043449662" description="Gnk2-homologous domain-containing protein" evidence="3">
    <location>
        <begin position="34"/>
        <end position="141"/>
    </location>
</feature>
<feature type="signal peptide" evidence="3">
    <location>
        <begin position="1"/>
        <end position="33"/>
    </location>
</feature>
<sequence>MAYHTSKITAASLMATAIIVLLAGGGQLRTSLGASLCGNTPATYQEMFASNVHSLVDDLVQYTTSVLPDEFTYSRTVPSFGGPGSVSGTGTCYDQGAITAADCANCLSELQPYLELCAQYFSSGGASYDGRCTIQFQENLQ</sequence>
<evidence type="ECO:0000256" key="3">
    <source>
        <dbReference type="SAM" id="SignalP"/>
    </source>
</evidence>
<dbReference type="InterPro" id="IPR038408">
    <property type="entry name" value="GNK2_sf"/>
</dbReference>
<keyword evidence="2" id="KW-0677">Repeat</keyword>
<proteinExistence type="predicted"/>
<dbReference type="PROSITE" id="PS51473">
    <property type="entry name" value="GNK2"/>
    <property type="match status" value="1"/>
</dbReference>
<protein>
    <recommendedName>
        <fullName evidence="4">Gnk2-homologous domain-containing protein</fullName>
    </recommendedName>
</protein>
<organism evidence="5 6">
    <name type="scientific">Linum trigynum</name>
    <dbReference type="NCBI Taxonomy" id="586398"/>
    <lineage>
        <taxon>Eukaryota</taxon>
        <taxon>Viridiplantae</taxon>
        <taxon>Streptophyta</taxon>
        <taxon>Embryophyta</taxon>
        <taxon>Tracheophyta</taxon>
        <taxon>Spermatophyta</taxon>
        <taxon>Magnoliopsida</taxon>
        <taxon>eudicotyledons</taxon>
        <taxon>Gunneridae</taxon>
        <taxon>Pentapetalae</taxon>
        <taxon>rosids</taxon>
        <taxon>fabids</taxon>
        <taxon>Malpighiales</taxon>
        <taxon>Linaceae</taxon>
        <taxon>Linum</taxon>
    </lineage>
</organism>
<dbReference type="Proteomes" id="UP001497516">
    <property type="component" value="Chromosome 6"/>
</dbReference>
<keyword evidence="6" id="KW-1185">Reference proteome</keyword>
<dbReference type="InterPro" id="IPR002902">
    <property type="entry name" value="GNK2"/>
</dbReference>
<evidence type="ECO:0000259" key="4">
    <source>
        <dbReference type="PROSITE" id="PS51473"/>
    </source>
</evidence>
<dbReference type="Gene3D" id="3.30.430.20">
    <property type="entry name" value="Gnk2 domain, C-X8-C-X2-C motif"/>
    <property type="match status" value="1"/>
</dbReference>